<dbReference type="PANTHER" id="PTHR30055">
    <property type="entry name" value="HTH-TYPE TRANSCRIPTIONAL REGULATOR RUTR"/>
    <property type="match status" value="1"/>
</dbReference>
<dbReference type="GO" id="GO:0000976">
    <property type="term" value="F:transcription cis-regulatory region binding"/>
    <property type="evidence" value="ECO:0007669"/>
    <property type="project" value="TreeGrafter"/>
</dbReference>
<evidence type="ECO:0000256" key="4">
    <source>
        <dbReference type="ARBA" id="ARBA00023163"/>
    </source>
</evidence>
<name>A0A4R4N5L6_9ACTN</name>
<keyword evidence="3 5" id="KW-0238">DNA-binding</keyword>
<reference evidence="7 8" key="1">
    <citation type="submission" date="2019-02" db="EMBL/GenBank/DDBJ databases">
        <title>Draft genome sequences of novel Actinobacteria.</title>
        <authorList>
            <person name="Sahin N."/>
            <person name="Ay H."/>
            <person name="Saygin H."/>
        </authorList>
    </citation>
    <scope>NUCLEOTIDE SEQUENCE [LARGE SCALE GENOMIC DNA]</scope>
    <source>
        <strain evidence="7 8">KC201</strain>
    </source>
</reference>
<proteinExistence type="predicted"/>
<dbReference type="SUPFAM" id="SSF48498">
    <property type="entry name" value="Tetracyclin repressor-like, C-terminal domain"/>
    <property type="match status" value="1"/>
</dbReference>
<dbReference type="SUPFAM" id="SSF46689">
    <property type="entry name" value="Homeodomain-like"/>
    <property type="match status" value="1"/>
</dbReference>
<organism evidence="7 8">
    <name type="scientific">Nonomuraea longispora</name>
    <dbReference type="NCBI Taxonomy" id="1848320"/>
    <lineage>
        <taxon>Bacteria</taxon>
        <taxon>Bacillati</taxon>
        <taxon>Actinomycetota</taxon>
        <taxon>Actinomycetes</taxon>
        <taxon>Streptosporangiales</taxon>
        <taxon>Streptosporangiaceae</taxon>
        <taxon>Nonomuraea</taxon>
    </lineage>
</organism>
<keyword evidence="4" id="KW-0804">Transcription</keyword>
<dbReference type="EMBL" id="SMJZ01000097">
    <property type="protein sequence ID" value="TDC04078.1"/>
    <property type="molecule type" value="Genomic_DNA"/>
</dbReference>
<evidence type="ECO:0000313" key="8">
    <source>
        <dbReference type="Proteomes" id="UP000295157"/>
    </source>
</evidence>
<dbReference type="Pfam" id="PF00440">
    <property type="entry name" value="TetR_N"/>
    <property type="match status" value="1"/>
</dbReference>
<keyword evidence="8" id="KW-1185">Reference proteome</keyword>
<dbReference type="RefSeq" id="WP_132335193.1">
    <property type="nucleotide sequence ID" value="NZ_SMJZ01000097.1"/>
</dbReference>
<sequence>MPRLIDHEQRREELAEAAWRVIMRHGIGRVSVRMVAAEAGVSAGSLRHVFRTQGELLVFTMQLVVNRVQARMAAIPPHPTIRQSVEAVARELLPLDAERRAEMEVNLALFSAATAETSLQGPREEAFEALRDACRWMISALDNGTDLAPGRDPEIEALRLHAVIDGLAAHLVYEPPTADTSWATKVLTTHLDSLAASAP</sequence>
<dbReference type="GO" id="GO:0003700">
    <property type="term" value="F:DNA-binding transcription factor activity"/>
    <property type="evidence" value="ECO:0007669"/>
    <property type="project" value="TreeGrafter"/>
</dbReference>
<evidence type="ECO:0000256" key="3">
    <source>
        <dbReference type="ARBA" id="ARBA00023125"/>
    </source>
</evidence>
<dbReference type="Pfam" id="PF13977">
    <property type="entry name" value="TetR_C_6"/>
    <property type="match status" value="1"/>
</dbReference>
<keyword evidence="2" id="KW-0805">Transcription regulation</keyword>
<dbReference type="Proteomes" id="UP000295157">
    <property type="component" value="Unassembled WGS sequence"/>
</dbReference>
<evidence type="ECO:0000256" key="5">
    <source>
        <dbReference type="PROSITE-ProRule" id="PRU00335"/>
    </source>
</evidence>
<comment type="caution">
    <text evidence="7">The sequence shown here is derived from an EMBL/GenBank/DDBJ whole genome shotgun (WGS) entry which is preliminary data.</text>
</comment>
<dbReference type="OrthoDB" id="9816296at2"/>
<evidence type="ECO:0000313" key="7">
    <source>
        <dbReference type="EMBL" id="TDC04078.1"/>
    </source>
</evidence>
<feature type="domain" description="HTH tetR-type" evidence="6">
    <location>
        <begin position="8"/>
        <end position="68"/>
    </location>
</feature>
<protein>
    <submittedName>
        <fullName evidence="7">TetR family transcriptional regulator</fullName>
    </submittedName>
</protein>
<gene>
    <name evidence="7" type="ORF">E1267_24105</name>
</gene>
<dbReference type="AlphaFoldDB" id="A0A4R4N5L6"/>
<dbReference type="InterPro" id="IPR039538">
    <property type="entry name" value="BetI_C"/>
</dbReference>
<dbReference type="InterPro" id="IPR001647">
    <property type="entry name" value="HTH_TetR"/>
</dbReference>
<dbReference type="PROSITE" id="PS50977">
    <property type="entry name" value="HTH_TETR_2"/>
    <property type="match status" value="1"/>
</dbReference>
<dbReference type="Gene3D" id="1.10.357.10">
    <property type="entry name" value="Tetracycline Repressor, domain 2"/>
    <property type="match status" value="1"/>
</dbReference>
<accession>A0A4R4N5L6</accession>
<dbReference type="InterPro" id="IPR050109">
    <property type="entry name" value="HTH-type_TetR-like_transc_reg"/>
</dbReference>
<dbReference type="InterPro" id="IPR036271">
    <property type="entry name" value="Tet_transcr_reg_TetR-rel_C_sf"/>
</dbReference>
<evidence type="ECO:0000256" key="2">
    <source>
        <dbReference type="ARBA" id="ARBA00023015"/>
    </source>
</evidence>
<dbReference type="InterPro" id="IPR009057">
    <property type="entry name" value="Homeodomain-like_sf"/>
</dbReference>
<keyword evidence="1" id="KW-0678">Repressor</keyword>
<feature type="DNA-binding region" description="H-T-H motif" evidence="5">
    <location>
        <begin position="31"/>
        <end position="50"/>
    </location>
</feature>
<evidence type="ECO:0000256" key="1">
    <source>
        <dbReference type="ARBA" id="ARBA00022491"/>
    </source>
</evidence>
<dbReference type="PANTHER" id="PTHR30055:SF148">
    <property type="entry name" value="TETR-FAMILY TRANSCRIPTIONAL REGULATOR"/>
    <property type="match status" value="1"/>
</dbReference>
<evidence type="ECO:0000259" key="6">
    <source>
        <dbReference type="PROSITE" id="PS50977"/>
    </source>
</evidence>